<evidence type="ECO:0000256" key="1">
    <source>
        <dbReference type="SAM" id="MobiDB-lite"/>
    </source>
</evidence>
<dbReference type="Pfam" id="PF20149">
    <property type="entry name" value="DUF6532"/>
    <property type="match status" value="1"/>
</dbReference>
<evidence type="ECO:0000259" key="2">
    <source>
        <dbReference type="Pfam" id="PF20149"/>
    </source>
</evidence>
<dbReference type="STRING" id="1036808.A0A0C3DVL4"/>
<dbReference type="InterPro" id="IPR045341">
    <property type="entry name" value="DUF6532"/>
</dbReference>
<dbReference type="HOGENOM" id="CLU_438158_0_0_1"/>
<feature type="compositionally biased region" description="Low complexity" evidence="1">
    <location>
        <begin position="109"/>
        <end position="121"/>
    </location>
</feature>
<reference evidence="4" key="2">
    <citation type="submission" date="2015-01" db="EMBL/GenBank/DDBJ databases">
        <title>Evolutionary Origins and Diversification of the Mycorrhizal Mutualists.</title>
        <authorList>
            <consortium name="DOE Joint Genome Institute"/>
            <consortium name="Mycorrhizal Genomics Consortium"/>
            <person name="Kohler A."/>
            <person name="Kuo A."/>
            <person name="Nagy L.G."/>
            <person name="Floudas D."/>
            <person name="Copeland A."/>
            <person name="Barry K.W."/>
            <person name="Cichocki N."/>
            <person name="Veneault-Fourrey C."/>
            <person name="LaButti K."/>
            <person name="Lindquist E.A."/>
            <person name="Lipzen A."/>
            <person name="Lundell T."/>
            <person name="Morin E."/>
            <person name="Murat C."/>
            <person name="Riley R."/>
            <person name="Ohm R."/>
            <person name="Sun H."/>
            <person name="Tunlid A."/>
            <person name="Henrissat B."/>
            <person name="Grigoriev I.V."/>
            <person name="Hibbett D.S."/>
            <person name="Martin F."/>
        </authorList>
    </citation>
    <scope>NUCLEOTIDE SEQUENCE [LARGE SCALE GENOMIC DNA]</scope>
    <source>
        <strain evidence="4">Foug A</strain>
    </source>
</reference>
<organism evidence="3 4">
    <name type="scientific">Scleroderma citrinum Foug A</name>
    <dbReference type="NCBI Taxonomy" id="1036808"/>
    <lineage>
        <taxon>Eukaryota</taxon>
        <taxon>Fungi</taxon>
        <taxon>Dikarya</taxon>
        <taxon>Basidiomycota</taxon>
        <taxon>Agaricomycotina</taxon>
        <taxon>Agaricomycetes</taxon>
        <taxon>Agaricomycetidae</taxon>
        <taxon>Boletales</taxon>
        <taxon>Sclerodermatineae</taxon>
        <taxon>Sclerodermataceae</taxon>
        <taxon>Scleroderma</taxon>
    </lineage>
</organism>
<keyword evidence="4" id="KW-1185">Reference proteome</keyword>
<evidence type="ECO:0000313" key="3">
    <source>
        <dbReference type="EMBL" id="KIM59996.1"/>
    </source>
</evidence>
<dbReference type="OrthoDB" id="2675583at2759"/>
<proteinExistence type="predicted"/>
<dbReference type="AlphaFoldDB" id="A0A0C3DVL4"/>
<dbReference type="InParanoid" id="A0A0C3DVL4"/>
<feature type="compositionally biased region" description="Acidic residues" evidence="1">
    <location>
        <begin position="186"/>
        <end position="249"/>
    </location>
</feature>
<feature type="region of interest" description="Disordered" evidence="1">
    <location>
        <begin position="317"/>
        <end position="350"/>
    </location>
</feature>
<sequence>MAPKDLKTHKRRTSDTCTGSPPPTKKVKCTDAVRRSHRTGKGSGGAAEQLQRIGNVITTVQTRKTRDGFKEAGEALNLMVPETPTTKRVKKKTIPIDGDGSKRDVGNPSSKVVAKSSKGAKTGSDLKSLLLSTVPPRDQQSPESNPRPNTAAFRRKLIMEERKRQQQKKMAPQKHQISPDDGRLDYEDDEDEDKVGDVEEDEDDEKDDEDEDEEHDKDKEDEEHDKDEEDEEHDKDEEDGEHDEDEGIDGEGHGEDETLGTWHDSHSATSRYAKNADIKKIRANRHKDIDVLDAYYAKNRRPRPPSPSDLATVRQNHTNAQDDADESDQGIKPHSKRYSKTPKDANSPLPTQVGFYPPKWKDFIEECKIEIRTYAAIRDPWPHRREMLNGFILDTITMVVSKWSREERLVERGYYPEYKNAMGELLFDDLASWRGELKKAASNAVRAHYKLFPPQDSNLSNAQTCEYVKKAAAELIMKSTFVHGSKDDENHTDNFGHPAIHELLHVFLYSRDNQLGNLRQEEFGCRVPNGMLALATTTVRCILDGYKMYDKTKYPTFSGPLYRNKWNKFLTLIEQLEGHNVHGPKLDCMCCEIARSGIAGGSGTCGDMSDEDPGSDDEFGIILD</sequence>
<evidence type="ECO:0000313" key="4">
    <source>
        <dbReference type="Proteomes" id="UP000053989"/>
    </source>
</evidence>
<dbReference type="Proteomes" id="UP000053989">
    <property type="component" value="Unassembled WGS sequence"/>
</dbReference>
<name>A0A0C3DVL4_9AGAM</name>
<feature type="region of interest" description="Disordered" evidence="1">
    <location>
        <begin position="1"/>
        <end position="51"/>
    </location>
</feature>
<accession>A0A0C3DVL4</accession>
<feature type="compositionally biased region" description="Polar residues" evidence="1">
    <location>
        <begin position="138"/>
        <end position="148"/>
    </location>
</feature>
<reference evidence="3 4" key="1">
    <citation type="submission" date="2014-04" db="EMBL/GenBank/DDBJ databases">
        <authorList>
            <consortium name="DOE Joint Genome Institute"/>
            <person name="Kuo A."/>
            <person name="Kohler A."/>
            <person name="Nagy L.G."/>
            <person name="Floudas D."/>
            <person name="Copeland A."/>
            <person name="Barry K.W."/>
            <person name="Cichocki N."/>
            <person name="Veneault-Fourrey C."/>
            <person name="LaButti K."/>
            <person name="Lindquist E.A."/>
            <person name="Lipzen A."/>
            <person name="Lundell T."/>
            <person name="Morin E."/>
            <person name="Murat C."/>
            <person name="Sun H."/>
            <person name="Tunlid A."/>
            <person name="Henrissat B."/>
            <person name="Grigoriev I.V."/>
            <person name="Hibbett D.S."/>
            <person name="Martin F."/>
            <person name="Nordberg H.P."/>
            <person name="Cantor M.N."/>
            <person name="Hua S.X."/>
        </authorList>
    </citation>
    <scope>NUCLEOTIDE SEQUENCE [LARGE SCALE GENOMIC DNA]</scope>
    <source>
        <strain evidence="3 4">Foug A</strain>
    </source>
</reference>
<feature type="region of interest" description="Disordered" evidence="1">
    <location>
        <begin position="80"/>
        <end position="281"/>
    </location>
</feature>
<protein>
    <recommendedName>
        <fullName evidence="2">DUF6532 domain-containing protein</fullName>
    </recommendedName>
</protein>
<gene>
    <name evidence="3" type="ORF">SCLCIDRAFT_26925</name>
</gene>
<feature type="domain" description="DUF6532" evidence="2">
    <location>
        <begin position="368"/>
        <end position="576"/>
    </location>
</feature>
<dbReference type="EMBL" id="KN822067">
    <property type="protein sequence ID" value="KIM59996.1"/>
    <property type="molecule type" value="Genomic_DNA"/>
</dbReference>